<dbReference type="NCBIfam" id="TIGR00229">
    <property type="entry name" value="sensory_box"/>
    <property type="match status" value="1"/>
</dbReference>
<organism evidence="19 20">
    <name type="scientific">Candidatus Chisholmbacteria bacterium RIFCSPHIGHO2_01_FULL_52_32</name>
    <dbReference type="NCBI Taxonomy" id="1797591"/>
    <lineage>
        <taxon>Bacteria</taxon>
        <taxon>Candidatus Chisholmiibacteriota</taxon>
    </lineage>
</organism>
<dbReference type="InterPro" id="IPR005467">
    <property type="entry name" value="His_kinase_dom"/>
</dbReference>
<sequence length="755" mass="84216">MPVPAKPSFVRFKLHSIQTKLTLSIIFILIPVVALLSILSFRNARALLSDRIVDQLESIATAKQEQIQELVVTNMNFLETVAVSEDLIRVFEQRQTGELAEFLASFLAQNPDLGTITLTDPQGFEVAASGNEGVGDRGNPGKLEWLPTSKATIEADGGNIFLAVPLQKDGALVGFAVTTLKPGILERIVNDYSGLGRSGRIILAKREGEEIVYLNVPRNQQGQIQRRENIGEIVRSPIVLATQKLSGITETADRDGNKVMTVYRYLPSTDWGLVVDIAVKEAFAPIETMQKELIQVSILILFLFILVAFIVSRSITEPLHKLHTGAEKIGKGQWDLELNIKTGDEVEQLADEFNRMAKELKGLYLGLEEKVRERTTQLLQEKETSDRLAEDLKKFQLAVENASDQIIITDPQGSILYANKALEDTSEFTIGEVIGKNPGKLWGGQMDKKFFEKLWDGIKREKKTFQGELTNKKKSGKTYIAALSITPILDKDGNVRFFVGIERDITKAKEVDRMKTEFISLASHQLRTPLSAIKWFTEMLLAGDAGKLTKEQKEFLTQVYASNDRMIELVNALLNVSRIEEGRIAIEPVPTDLPELVSQVLTELTPKIKEKELQVVVSKHDKLPKITVDPKLIRQVYANLLSNAVKYTPEKGEIIIFISRKDDEIISQIQDSGYGIPKDQQQKVFSKFFRADNIRTVSTEGTGLGLYIVKSIVESSGGRIWFESAEGKGTTFWFTLPAAGTPARQGSRTLEETKL</sequence>
<evidence type="ECO:0000256" key="7">
    <source>
        <dbReference type="ARBA" id="ARBA00022692"/>
    </source>
</evidence>
<dbReference type="CDD" id="cd00130">
    <property type="entry name" value="PAS"/>
    <property type="match status" value="1"/>
</dbReference>
<proteinExistence type="predicted"/>
<dbReference type="FunFam" id="3.30.565.10:FF:000006">
    <property type="entry name" value="Sensor histidine kinase WalK"/>
    <property type="match status" value="1"/>
</dbReference>
<evidence type="ECO:0000313" key="20">
    <source>
        <dbReference type="Proteomes" id="UP000179233"/>
    </source>
</evidence>
<dbReference type="CDD" id="cd00082">
    <property type="entry name" value="HisKA"/>
    <property type="match status" value="1"/>
</dbReference>
<feature type="domain" description="HAMP" evidence="18">
    <location>
        <begin position="313"/>
        <end position="365"/>
    </location>
</feature>
<reference evidence="19 20" key="1">
    <citation type="journal article" date="2016" name="Nat. Commun.">
        <title>Thousands of microbial genomes shed light on interconnected biogeochemical processes in an aquifer system.</title>
        <authorList>
            <person name="Anantharaman K."/>
            <person name="Brown C.T."/>
            <person name="Hug L.A."/>
            <person name="Sharon I."/>
            <person name="Castelle C.J."/>
            <person name="Probst A.J."/>
            <person name="Thomas B.C."/>
            <person name="Singh A."/>
            <person name="Wilkins M.J."/>
            <person name="Karaoz U."/>
            <person name="Brodie E.L."/>
            <person name="Williams K.H."/>
            <person name="Hubbard S.S."/>
            <person name="Banfield J.F."/>
        </authorList>
    </citation>
    <scope>NUCLEOTIDE SEQUENCE [LARGE SCALE GENOMIC DNA]</scope>
</reference>
<evidence type="ECO:0000256" key="13">
    <source>
        <dbReference type="ARBA" id="ARBA00023136"/>
    </source>
</evidence>
<evidence type="ECO:0000259" key="15">
    <source>
        <dbReference type="PROSITE" id="PS50109"/>
    </source>
</evidence>
<comment type="catalytic activity">
    <reaction evidence="1">
        <text>ATP + protein L-histidine = ADP + protein N-phospho-L-histidine.</text>
        <dbReference type="EC" id="2.7.13.3"/>
    </reaction>
</comment>
<dbReference type="Pfam" id="PF00512">
    <property type="entry name" value="HisKA"/>
    <property type="match status" value="1"/>
</dbReference>
<evidence type="ECO:0000256" key="6">
    <source>
        <dbReference type="ARBA" id="ARBA00022679"/>
    </source>
</evidence>
<dbReference type="InterPro" id="IPR033479">
    <property type="entry name" value="dCache_1"/>
</dbReference>
<evidence type="ECO:0000256" key="5">
    <source>
        <dbReference type="ARBA" id="ARBA00022553"/>
    </source>
</evidence>
<dbReference type="GO" id="GO:0000156">
    <property type="term" value="F:phosphorelay response regulator activity"/>
    <property type="evidence" value="ECO:0007669"/>
    <property type="project" value="TreeGrafter"/>
</dbReference>
<evidence type="ECO:0000256" key="12">
    <source>
        <dbReference type="ARBA" id="ARBA00023012"/>
    </source>
</evidence>
<feature type="domain" description="PAS" evidence="16">
    <location>
        <begin position="391"/>
        <end position="437"/>
    </location>
</feature>
<comment type="caution">
    <text evidence="19">The sequence shown here is derived from an EMBL/GenBank/DDBJ whole genome shotgun (WGS) entry which is preliminary data.</text>
</comment>
<dbReference type="InterPro" id="IPR001610">
    <property type="entry name" value="PAC"/>
</dbReference>
<dbReference type="InterPro" id="IPR003661">
    <property type="entry name" value="HisK_dim/P_dom"/>
</dbReference>
<dbReference type="PROSITE" id="PS50885">
    <property type="entry name" value="HAMP"/>
    <property type="match status" value="1"/>
</dbReference>
<evidence type="ECO:0000259" key="16">
    <source>
        <dbReference type="PROSITE" id="PS50112"/>
    </source>
</evidence>
<accession>A0A1G1VTM9</accession>
<dbReference type="Pfam" id="PF02518">
    <property type="entry name" value="HATPase_c"/>
    <property type="match status" value="1"/>
</dbReference>
<protein>
    <recommendedName>
        <fullName evidence="3">histidine kinase</fullName>
        <ecNumber evidence="3">2.7.13.3</ecNumber>
    </recommendedName>
</protein>
<evidence type="ECO:0000256" key="4">
    <source>
        <dbReference type="ARBA" id="ARBA00022475"/>
    </source>
</evidence>
<dbReference type="Gene3D" id="1.10.287.130">
    <property type="match status" value="1"/>
</dbReference>
<dbReference type="GO" id="GO:0000155">
    <property type="term" value="F:phosphorelay sensor kinase activity"/>
    <property type="evidence" value="ECO:0007669"/>
    <property type="project" value="InterPro"/>
</dbReference>
<dbReference type="SMART" id="SM00304">
    <property type="entry name" value="HAMP"/>
    <property type="match status" value="1"/>
</dbReference>
<dbReference type="InterPro" id="IPR003660">
    <property type="entry name" value="HAMP_dom"/>
</dbReference>
<dbReference type="Gene3D" id="1.10.8.500">
    <property type="entry name" value="HAMP domain in histidine kinase"/>
    <property type="match status" value="1"/>
</dbReference>
<keyword evidence="6" id="KW-0808">Transferase</keyword>
<dbReference type="GO" id="GO:0007234">
    <property type="term" value="P:osmosensory signaling via phosphorelay pathway"/>
    <property type="evidence" value="ECO:0007669"/>
    <property type="project" value="TreeGrafter"/>
</dbReference>
<evidence type="ECO:0000313" key="19">
    <source>
        <dbReference type="EMBL" id="OGY18756.1"/>
    </source>
</evidence>
<dbReference type="AlphaFoldDB" id="A0A1G1VTM9"/>
<dbReference type="PANTHER" id="PTHR42878:SF7">
    <property type="entry name" value="SENSOR HISTIDINE KINASE GLRK"/>
    <property type="match status" value="1"/>
</dbReference>
<keyword evidence="11 14" id="KW-1133">Transmembrane helix</keyword>
<keyword evidence="4" id="KW-1003">Cell membrane</keyword>
<dbReference type="InterPro" id="IPR035965">
    <property type="entry name" value="PAS-like_dom_sf"/>
</dbReference>
<dbReference type="PROSITE" id="PS50113">
    <property type="entry name" value="PAC"/>
    <property type="match status" value="1"/>
</dbReference>
<evidence type="ECO:0000259" key="18">
    <source>
        <dbReference type="PROSITE" id="PS50885"/>
    </source>
</evidence>
<dbReference type="EC" id="2.7.13.3" evidence="3"/>
<evidence type="ECO:0000256" key="1">
    <source>
        <dbReference type="ARBA" id="ARBA00000085"/>
    </source>
</evidence>
<keyword evidence="13 14" id="KW-0472">Membrane</keyword>
<keyword evidence="12" id="KW-0902">Two-component regulatory system</keyword>
<dbReference type="GO" id="GO:0005886">
    <property type="term" value="C:plasma membrane"/>
    <property type="evidence" value="ECO:0007669"/>
    <property type="project" value="UniProtKB-SubCell"/>
</dbReference>
<evidence type="ECO:0000256" key="2">
    <source>
        <dbReference type="ARBA" id="ARBA00004651"/>
    </source>
</evidence>
<dbReference type="FunFam" id="1.10.287.130:FF:000001">
    <property type="entry name" value="Two-component sensor histidine kinase"/>
    <property type="match status" value="1"/>
</dbReference>
<dbReference type="InterPro" id="IPR036890">
    <property type="entry name" value="HATPase_C_sf"/>
</dbReference>
<dbReference type="CDD" id="cd18773">
    <property type="entry name" value="PDC1_HK_sensor"/>
    <property type="match status" value="1"/>
</dbReference>
<dbReference type="InterPro" id="IPR000700">
    <property type="entry name" value="PAS-assoc_C"/>
</dbReference>
<dbReference type="InterPro" id="IPR036097">
    <property type="entry name" value="HisK_dim/P_sf"/>
</dbReference>
<name>A0A1G1VTM9_9BACT</name>
<feature type="transmembrane region" description="Helical" evidence="14">
    <location>
        <begin position="293"/>
        <end position="311"/>
    </location>
</feature>
<dbReference type="CDD" id="cd06225">
    <property type="entry name" value="HAMP"/>
    <property type="match status" value="1"/>
</dbReference>
<comment type="subcellular location">
    <subcellularLocation>
        <location evidence="2">Cell membrane</location>
        <topology evidence="2">Multi-pass membrane protein</topology>
    </subcellularLocation>
</comment>
<dbReference type="Pfam" id="PF13426">
    <property type="entry name" value="PAS_9"/>
    <property type="match status" value="1"/>
</dbReference>
<dbReference type="Gene3D" id="3.30.450.20">
    <property type="entry name" value="PAS domain"/>
    <property type="match status" value="2"/>
</dbReference>
<dbReference type="SMART" id="SM00091">
    <property type="entry name" value="PAS"/>
    <property type="match status" value="1"/>
</dbReference>
<dbReference type="SUPFAM" id="SSF55874">
    <property type="entry name" value="ATPase domain of HSP90 chaperone/DNA topoisomerase II/histidine kinase"/>
    <property type="match status" value="1"/>
</dbReference>
<dbReference type="InterPro" id="IPR003594">
    <property type="entry name" value="HATPase_dom"/>
</dbReference>
<dbReference type="InterPro" id="IPR000014">
    <property type="entry name" value="PAS"/>
</dbReference>
<dbReference type="SUPFAM" id="SSF55785">
    <property type="entry name" value="PYP-like sensor domain (PAS domain)"/>
    <property type="match status" value="1"/>
</dbReference>
<dbReference type="Gene3D" id="3.30.565.10">
    <property type="entry name" value="Histidine kinase-like ATPase, C-terminal domain"/>
    <property type="match status" value="1"/>
</dbReference>
<dbReference type="PROSITE" id="PS50109">
    <property type="entry name" value="HIS_KIN"/>
    <property type="match status" value="1"/>
</dbReference>
<dbReference type="InterPro" id="IPR050351">
    <property type="entry name" value="BphY/WalK/GraS-like"/>
</dbReference>
<evidence type="ECO:0000256" key="11">
    <source>
        <dbReference type="ARBA" id="ARBA00022989"/>
    </source>
</evidence>
<feature type="domain" description="PAC" evidence="17">
    <location>
        <begin position="463"/>
        <end position="517"/>
    </location>
</feature>
<dbReference type="Pfam" id="PF00672">
    <property type="entry name" value="HAMP"/>
    <property type="match status" value="1"/>
</dbReference>
<feature type="transmembrane region" description="Helical" evidence="14">
    <location>
        <begin position="21"/>
        <end position="41"/>
    </location>
</feature>
<dbReference type="SMART" id="SM00388">
    <property type="entry name" value="HisKA"/>
    <property type="match status" value="1"/>
</dbReference>
<keyword evidence="8" id="KW-0547">Nucleotide-binding</keyword>
<evidence type="ECO:0000256" key="9">
    <source>
        <dbReference type="ARBA" id="ARBA00022777"/>
    </source>
</evidence>
<feature type="domain" description="Histidine kinase" evidence="15">
    <location>
        <begin position="521"/>
        <end position="740"/>
    </location>
</feature>
<dbReference type="SUPFAM" id="SSF47384">
    <property type="entry name" value="Homodimeric domain of signal transducing histidine kinase"/>
    <property type="match status" value="1"/>
</dbReference>
<dbReference type="EMBL" id="MHCJ01000003">
    <property type="protein sequence ID" value="OGY18756.1"/>
    <property type="molecule type" value="Genomic_DNA"/>
</dbReference>
<dbReference type="InterPro" id="IPR004358">
    <property type="entry name" value="Sig_transdc_His_kin-like_C"/>
</dbReference>
<evidence type="ECO:0000256" key="8">
    <source>
        <dbReference type="ARBA" id="ARBA00022741"/>
    </source>
</evidence>
<evidence type="ECO:0000259" key="17">
    <source>
        <dbReference type="PROSITE" id="PS50113"/>
    </source>
</evidence>
<dbReference type="SMART" id="SM00387">
    <property type="entry name" value="HATPase_c"/>
    <property type="match status" value="1"/>
</dbReference>
<keyword evidence="10" id="KW-0067">ATP-binding</keyword>
<dbReference type="PRINTS" id="PR00344">
    <property type="entry name" value="BCTRLSENSOR"/>
</dbReference>
<keyword evidence="5" id="KW-0597">Phosphoprotein</keyword>
<evidence type="ECO:0000256" key="3">
    <source>
        <dbReference type="ARBA" id="ARBA00012438"/>
    </source>
</evidence>
<gene>
    <name evidence="19" type="ORF">A2786_04655</name>
</gene>
<dbReference type="SMART" id="SM00086">
    <property type="entry name" value="PAC"/>
    <property type="match status" value="1"/>
</dbReference>
<dbReference type="GO" id="GO:0030295">
    <property type="term" value="F:protein kinase activator activity"/>
    <property type="evidence" value="ECO:0007669"/>
    <property type="project" value="TreeGrafter"/>
</dbReference>
<keyword evidence="7 14" id="KW-0812">Transmembrane</keyword>
<dbReference type="GO" id="GO:0005524">
    <property type="term" value="F:ATP binding"/>
    <property type="evidence" value="ECO:0007669"/>
    <property type="project" value="UniProtKB-KW"/>
</dbReference>
<dbReference type="Pfam" id="PF02743">
    <property type="entry name" value="dCache_1"/>
    <property type="match status" value="1"/>
</dbReference>
<evidence type="ECO:0000256" key="14">
    <source>
        <dbReference type="SAM" id="Phobius"/>
    </source>
</evidence>
<dbReference type="PROSITE" id="PS50112">
    <property type="entry name" value="PAS"/>
    <property type="match status" value="1"/>
</dbReference>
<dbReference type="CDD" id="cd18774">
    <property type="entry name" value="PDC2_HK_sensor"/>
    <property type="match status" value="1"/>
</dbReference>
<keyword evidence="9" id="KW-0418">Kinase</keyword>
<dbReference type="PANTHER" id="PTHR42878">
    <property type="entry name" value="TWO-COMPONENT HISTIDINE KINASE"/>
    <property type="match status" value="1"/>
</dbReference>
<evidence type="ECO:0000256" key="10">
    <source>
        <dbReference type="ARBA" id="ARBA00022840"/>
    </source>
</evidence>
<dbReference type="SUPFAM" id="SSF158472">
    <property type="entry name" value="HAMP domain-like"/>
    <property type="match status" value="1"/>
</dbReference>
<dbReference type="Proteomes" id="UP000179233">
    <property type="component" value="Unassembled WGS sequence"/>
</dbReference>